<feature type="transmembrane region" description="Helical" evidence="1">
    <location>
        <begin position="243"/>
        <end position="264"/>
    </location>
</feature>
<proteinExistence type="predicted"/>
<dbReference type="Proteomes" id="UP000778578">
    <property type="component" value="Unassembled WGS sequence"/>
</dbReference>
<evidence type="ECO:0000256" key="1">
    <source>
        <dbReference type="SAM" id="Phobius"/>
    </source>
</evidence>
<accession>A0ABS7QAP4</accession>
<feature type="transmembrane region" description="Helical" evidence="1">
    <location>
        <begin position="140"/>
        <end position="159"/>
    </location>
</feature>
<dbReference type="EMBL" id="JAINZZ010000028">
    <property type="protein sequence ID" value="MBY8880191.1"/>
    <property type="molecule type" value="Genomic_DNA"/>
</dbReference>
<keyword evidence="1" id="KW-0472">Membrane</keyword>
<evidence type="ECO:0000313" key="3">
    <source>
        <dbReference type="Proteomes" id="UP000778578"/>
    </source>
</evidence>
<keyword evidence="1" id="KW-1133">Transmembrane helix</keyword>
<reference evidence="2 3" key="1">
    <citation type="submission" date="2021-08" db="EMBL/GenBank/DDBJ databases">
        <title>WGS of actinomycetes from Thailand.</title>
        <authorList>
            <person name="Thawai C."/>
        </authorList>
    </citation>
    <scope>NUCLEOTIDE SEQUENCE [LARGE SCALE GENOMIC DNA]</scope>
    <source>
        <strain evidence="2 3">PLK6-54</strain>
    </source>
</reference>
<evidence type="ECO:0008006" key="4">
    <source>
        <dbReference type="Google" id="ProtNLM"/>
    </source>
</evidence>
<keyword evidence="1" id="KW-0812">Transmembrane</keyword>
<keyword evidence="3" id="KW-1185">Reference proteome</keyword>
<evidence type="ECO:0000313" key="2">
    <source>
        <dbReference type="EMBL" id="MBY8880191.1"/>
    </source>
</evidence>
<feature type="transmembrane region" description="Helical" evidence="1">
    <location>
        <begin position="95"/>
        <end position="128"/>
    </location>
</feature>
<dbReference type="RefSeq" id="WP_222964967.1">
    <property type="nucleotide sequence ID" value="NZ_JAINZZ010000028.1"/>
</dbReference>
<gene>
    <name evidence="2" type="ORF">K7862_21510</name>
</gene>
<protein>
    <recommendedName>
        <fullName evidence="4">DUF1707 domain-containing protein</fullName>
    </recommendedName>
</protein>
<organism evidence="2 3">
    <name type="scientific">Actinacidiphila acidipaludis</name>
    <dbReference type="NCBI Taxonomy" id="2873382"/>
    <lineage>
        <taxon>Bacteria</taxon>
        <taxon>Bacillati</taxon>
        <taxon>Actinomycetota</taxon>
        <taxon>Actinomycetes</taxon>
        <taxon>Kitasatosporales</taxon>
        <taxon>Streptomycetaceae</taxon>
        <taxon>Actinacidiphila</taxon>
    </lineage>
</organism>
<name>A0ABS7QAP4_9ACTN</name>
<sequence length="273" mass="28494">MAESEGDPPIGVFLDGLSPSERRTLAAAGFDMTRLRELAATEAGARQVRHIVNEFALAPVDEPAARRFAHADPPGLADPPGRVGAFWALYLGGSAAVLVLLGVCVVMVAQLLGLVVGIVAFTGLFLVGTTVPRSPWSRPAYLASVPAMVVLLATTLLYSPDWYLASRGRDTVATVETPSYQWEHGARVATCRVRLPDGSVHSVRGGGSCADAVGRRRPVVYDPHGLVGPAFGRRTTLGSKSRAVAAVAAGIAALAGAAGLADAARLRGARRRR</sequence>
<comment type="caution">
    <text evidence="2">The sequence shown here is derived from an EMBL/GenBank/DDBJ whole genome shotgun (WGS) entry which is preliminary data.</text>
</comment>